<proteinExistence type="evidence at transcript level"/>
<feature type="non-terminal residue" evidence="1">
    <location>
        <position position="1"/>
    </location>
</feature>
<evidence type="ECO:0000313" key="1">
    <source>
        <dbReference type="EMBL" id="BAG55390.1"/>
    </source>
</evidence>
<organism evidence="1">
    <name type="scientific">Pseudochoricystis ellipsoidea</name>
    <name type="common">nom. nud.</name>
    <dbReference type="NCBI Taxonomy" id="546385"/>
    <lineage>
        <taxon>Eukaryota</taxon>
        <taxon>Viridiplantae</taxon>
        <taxon>Chlorophyta</taxon>
        <taxon>core chlorophytes</taxon>
        <taxon>Trebouxiophyceae</taxon>
    </lineage>
</organism>
<protein>
    <submittedName>
        <fullName evidence="1">Uncharacterized protein</fullName>
    </submittedName>
</protein>
<name>B3Y5N3_9CHLO</name>
<dbReference type="AlphaFoldDB" id="B3Y5N3"/>
<feature type="non-terminal residue" evidence="1">
    <location>
        <position position="57"/>
    </location>
</feature>
<reference evidence="1" key="1">
    <citation type="submission" date="2008-07" db="EMBL/GenBank/DDBJ databases">
        <title>Characterization of the lipid accumulation in a new microalgal species, Pseudochoricystis ellipsoidea (Trebouxiophyceae).</title>
        <authorList>
            <person name="Satoh A."/>
            <person name="Kato M."/>
            <person name="Yamato K.T."/>
            <person name="Ikegami Y."/>
            <person name="Sekiguchi H."/>
            <person name="Kurano N."/>
            <person name="Miyachi S."/>
        </authorList>
    </citation>
    <scope>NUCLEOTIDE SEQUENCE</scope>
    <source>
        <strain evidence="1">MBIC11204</strain>
    </source>
</reference>
<accession>B3Y5N3</accession>
<sequence length="57" mass="6455">CMIFLIQKFCAKLYLRGNKELNDCKENKNLKHKPIVSCAIMRKSLLESPGQPGGLPH</sequence>
<dbReference type="EMBL" id="AB444264">
    <property type="protein sequence ID" value="BAG55390.1"/>
    <property type="molecule type" value="mRNA"/>
</dbReference>
<reference evidence="1" key="2">
    <citation type="submission" date="2008-07" db="EMBL/GenBank/DDBJ databases">
        <title>Nitrogen-starvation-inducible cDNA clones isolated by using cDNA subtraction in a novel microalga accumulating lipids and hydrocarbons.</title>
        <authorList>
            <person name="Satoh A."/>
        </authorList>
    </citation>
    <scope>NUCLEOTIDE SEQUENCE</scope>
    <source>
        <strain evidence="1">MBIC11204</strain>
    </source>
</reference>